<evidence type="ECO:0000256" key="4">
    <source>
        <dbReference type="ARBA" id="ARBA00022801"/>
    </source>
</evidence>
<dbReference type="Gene3D" id="3.40.190.80">
    <property type="match status" value="1"/>
</dbReference>
<name>A0ABY8PPR0_9BACT</name>
<dbReference type="Pfam" id="PF00459">
    <property type="entry name" value="Inositol_P"/>
    <property type="match status" value="1"/>
</dbReference>
<comment type="similarity">
    <text evidence="6">Belongs to the inositol monophosphatase superfamily.</text>
</comment>
<evidence type="ECO:0000256" key="3">
    <source>
        <dbReference type="ARBA" id="ARBA00022723"/>
    </source>
</evidence>
<evidence type="ECO:0000256" key="5">
    <source>
        <dbReference type="ARBA" id="ARBA00022842"/>
    </source>
</evidence>
<dbReference type="EMBL" id="CP069362">
    <property type="protein sequence ID" value="WGS64602.1"/>
    <property type="molecule type" value="Genomic_DNA"/>
</dbReference>
<dbReference type="EC" id="3.1.3.25" evidence="6"/>
<evidence type="ECO:0000313" key="8">
    <source>
        <dbReference type="Proteomes" id="UP001232493"/>
    </source>
</evidence>
<keyword evidence="3 6" id="KW-0479">Metal-binding</keyword>
<reference evidence="7 8" key="1">
    <citation type="submission" date="2021-02" db="EMBL/GenBank/DDBJ databases">
        <title>Characterization of Marinitoga sp. nov. str. BP5-C20A.</title>
        <authorList>
            <person name="Erauso G."/>
            <person name="Postec A."/>
        </authorList>
    </citation>
    <scope>NUCLEOTIDE SEQUENCE [LARGE SCALE GENOMIC DNA]</scope>
    <source>
        <strain evidence="7 8">BP5-C20A</strain>
    </source>
</reference>
<dbReference type="CDD" id="cd01639">
    <property type="entry name" value="IMPase"/>
    <property type="match status" value="1"/>
</dbReference>
<dbReference type="PANTHER" id="PTHR20854">
    <property type="entry name" value="INOSITOL MONOPHOSPHATASE"/>
    <property type="match status" value="1"/>
</dbReference>
<evidence type="ECO:0000256" key="2">
    <source>
        <dbReference type="ARBA" id="ARBA00001946"/>
    </source>
</evidence>
<comment type="cofactor">
    <cofactor evidence="2 6">
        <name>Mg(2+)</name>
        <dbReference type="ChEBI" id="CHEBI:18420"/>
    </cofactor>
</comment>
<protein>
    <recommendedName>
        <fullName evidence="6">Inositol-1-monophosphatase</fullName>
        <ecNumber evidence="6">3.1.3.25</ecNumber>
    </recommendedName>
</protein>
<proteinExistence type="inferred from homology"/>
<accession>A0ABY8PPR0</accession>
<comment type="catalytic activity">
    <reaction evidence="1 6">
        <text>a myo-inositol phosphate + H2O = myo-inositol + phosphate</text>
        <dbReference type="Rhea" id="RHEA:24056"/>
        <dbReference type="ChEBI" id="CHEBI:15377"/>
        <dbReference type="ChEBI" id="CHEBI:17268"/>
        <dbReference type="ChEBI" id="CHEBI:43474"/>
        <dbReference type="ChEBI" id="CHEBI:84139"/>
        <dbReference type="EC" id="3.1.3.25"/>
    </reaction>
</comment>
<organism evidence="7 8">
    <name type="scientific">Marinitoga aeolica</name>
    <dbReference type="NCBI Taxonomy" id="2809031"/>
    <lineage>
        <taxon>Bacteria</taxon>
        <taxon>Thermotogati</taxon>
        <taxon>Thermotogota</taxon>
        <taxon>Thermotogae</taxon>
        <taxon>Petrotogales</taxon>
        <taxon>Petrotogaceae</taxon>
        <taxon>Marinitoga</taxon>
    </lineage>
</organism>
<dbReference type="RefSeq" id="WP_280998387.1">
    <property type="nucleotide sequence ID" value="NZ_CP069362.1"/>
</dbReference>
<evidence type="ECO:0000256" key="1">
    <source>
        <dbReference type="ARBA" id="ARBA00001033"/>
    </source>
</evidence>
<dbReference type="PANTHER" id="PTHR20854:SF4">
    <property type="entry name" value="INOSITOL-1-MONOPHOSPHATASE-RELATED"/>
    <property type="match status" value="1"/>
</dbReference>
<keyword evidence="5 6" id="KW-0460">Magnesium</keyword>
<dbReference type="InterPro" id="IPR000760">
    <property type="entry name" value="Inositol_monophosphatase-like"/>
</dbReference>
<dbReference type="Proteomes" id="UP001232493">
    <property type="component" value="Chromosome"/>
</dbReference>
<dbReference type="Gene3D" id="3.30.540.10">
    <property type="entry name" value="Fructose-1,6-Bisphosphatase, subunit A, domain 1"/>
    <property type="match status" value="1"/>
</dbReference>
<dbReference type="PROSITE" id="PS00629">
    <property type="entry name" value="IMP_1"/>
    <property type="match status" value="1"/>
</dbReference>
<dbReference type="InterPro" id="IPR033942">
    <property type="entry name" value="IMPase"/>
</dbReference>
<evidence type="ECO:0000313" key="7">
    <source>
        <dbReference type="EMBL" id="WGS64602.1"/>
    </source>
</evidence>
<dbReference type="InterPro" id="IPR020583">
    <property type="entry name" value="Inositol_monoP_metal-BS"/>
</dbReference>
<dbReference type="PRINTS" id="PR00377">
    <property type="entry name" value="IMPHPHTASES"/>
</dbReference>
<dbReference type="SUPFAM" id="SSF56655">
    <property type="entry name" value="Carbohydrate phosphatase"/>
    <property type="match status" value="1"/>
</dbReference>
<evidence type="ECO:0000256" key="6">
    <source>
        <dbReference type="RuleBase" id="RU364068"/>
    </source>
</evidence>
<keyword evidence="8" id="KW-1185">Reference proteome</keyword>
<sequence length="259" mass="29299">MDILQIMIKAAKEAGDILLMKKKKLKNIQTKKSSSDLVSEADLESQKLIVDIIMNEMSDAIILAEETWNGDKRLLKHGKKVFIIDPLDGTLNYVHGMDFYSISIGMMDDGAIKYGVVYLPETNKLYYSEKGKGSYLNGVRLFRNDYKKLSESMFVTGWPYEEELFKKAYETISKVQKNIHEVRILGSAAGELCMLAEGKIDGYWEYGLGPWDLAAGVLIAKEAGMEVYSISQKEFDISKGEIIATFKDNIDKVYNILKE</sequence>
<keyword evidence="4 6" id="KW-0378">Hydrolase</keyword>
<gene>
    <name evidence="7" type="ORF">JRV97_09535</name>
</gene>